<dbReference type="PROSITE" id="PS51192">
    <property type="entry name" value="HELICASE_ATP_BIND_1"/>
    <property type="match status" value="1"/>
</dbReference>
<dbReference type="Pfam" id="PF00271">
    <property type="entry name" value="Helicase_C"/>
    <property type="match status" value="1"/>
</dbReference>
<comment type="function">
    <text evidence="7">RNA helicase.</text>
</comment>
<dbReference type="InterPro" id="IPR025313">
    <property type="entry name" value="SPB4-like_CTE"/>
</dbReference>
<evidence type="ECO:0000256" key="3">
    <source>
        <dbReference type="ARBA" id="ARBA00022806"/>
    </source>
</evidence>
<dbReference type="SUPFAM" id="SSF52540">
    <property type="entry name" value="P-loop containing nucleoside triphosphate hydrolases"/>
    <property type="match status" value="1"/>
</dbReference>
<dbReference type="InterPro" id="IPR001650">
    <property type="entry name" value="Helicase_C-like"/>
</dbReference>
<reference evidence="11" key="1">
    <citation type="submission" date="2025-08" db="UniProtKB">
        <authorList>
            <consortium name="RefSeq"/>
        </authorList>
    </citation>
    <scope>IDENTIFICATION</scope>
    <source>
        <strain evidence="11">Airmid</strain>
    </source>
</reference>
<evidence type="ECO:0000256" key="6">
    <source>
        <dbReference type="RuleBase" id="RU000492"/>
    </source>
</evidence>
<dbReference type="SMART" id="SM01178">
    <property type="entry name" value="DUF4217"/>
    <property type="match status" value="1"/>
</dbReference>
<accession>A0A6P6Y9L1</accession>
<dbReference type="InterPro" id="IPR027417">
    <property type="entry name" value="P-loop_NTPase"/>
</dbReference>
<dbReference type="Pfam" id="PF13959">
    <property type="entry name" value="CTE_SPB4"/>
    <property type="match status" value="1"/>
</dbReference>
<feature type="domain" description="Helicase C-terminal" evidence="9">
    <location>
        <begin position="252"/>
        <end position="428"/>
    </location>
</feature>
<evidence type="ECO:0000256" key="2">
    <source>
        <dbReference type="ARBA" id="ARBA00022801"/>
    </source>
</evidence>
<dbReference type="InterPro" id="IPR000629">
    <property type="entry name" value="RNA-helicase_DEAD-box_CS"/>
</dbReference>
<dbReference type="OMA" id="NIVCSAK"/>
<evidence type="ECO:0000256" key="1">
    <source>
        <dbReference type="ARBA" id="ARBA00022741"/>
    </source>
</evidence>
<organism evidence="10 11">
    <name type="scientific">Dermatophagoides pteronyssinus</name>
    <name type="common">European house dust mite</name>
    <dbReference type="NCBI Taxonomy" id="6956"/>
    <lineage>
        <taxon>Eukaryota</taxon>
        <taxon>Metazoa</taxon>
        <taxon>Ecdysozoa</taxon>
        <taxon>Arthropoda</taxon>
        <taxon>Chelicerata</taxon>
        <taxon>Arachnida</taxon>
        <taxon>Acari</taxon>
        <taxon>Acariformes</taxon>
        <taxon>Sarcoptiformes</taxon>
        <taxon>Astigmata</taxon>
        <taxon>Psoroptidia</taxon>
        <taxon>Analgoidea</taxon>
        <taxon>Pyroglyphidae</taxon>
        <taxon>Dermatophagoidinae</taxon>
        <taxon>Dermatophagoides</taxon>
    </lineage>
</organism>
<keyword evidence="3 6" id="KW-0347">Helicase</keyword>
<dbReference type="RefSeq" id="XP_027202143.1">
    <property type="nucleotide sequence ID" value="XM_027346342.1"/>
</dbReference>
<evidence type="ECO:0000313" key="10">
    <source>
        <dbReference type="Proteomes" id="UP000515146"/>
    </source>
</evidence>
<dbReference type="SMART" id="SM00490">
    <property type="entry name" value="HELICc"/>
    <property type="match status" value="1"/>
</dbReference>
<evidence type="ECO:0000256" key="4">
    <source>
        <dbReference type="ARBA" id="ARBA00022840"/>
    </source>
</evidence>
<feature type="domain" description="Helicase ATP-binding" evidence="8">
    <location>
        <begin position="50"/>
        <end position="225"/>
    </location>
</feature>
<comment type="similarity">
    <text evidence="6">Belongs to the DEAD box helicase family.</text>
</comment>
<dbReference type="GO" id="GO:0016787">
    <property type="term" value="F:hydrolase activity"/>
    <property type="evidence" value="ECO:0007669"/>
    <property type="project" value="UniProtKB-KW"/>
</dbReference>
<evidence type="ECO:0000256" key="7">
    <source>
        <dbReference type="RuleBase" id="RU365068"/>
    </source>
</evidence>
<dbReference type="AlphaFoldDB" id="A0A6P6Y9L1"/>
<evidence type="ECO:0000259" key="9">
    <source>
        <dbReference type="PROSITE" id="PS51194"/>
    </source>
</evidence>
<dbReference type="PROSITE" id="PS00039">
    <property type="entry name" value="DEAD_ATP_HELICASE"/>
    <property type="match status" value="1"/>
</dbReference>
<evidence type="ECO:0000259" key="8">
    <source>
        <dbReference type="PROSITE" id="PS51192"/>
    </source>
</evidence>
<name>A0A6P6Y9L1_DERPT</name>
<dbReference type="GO" id="GO:0003723">
    <property type="term" value="F:RNA binding"/>
    <property type="evidence" value="ECO:0007669"/>
    <property type="project" value="UniProtKB-UniRule"/>
</dbReference>
<protein>
    <recommendedName>
        <fullName evidence="7">ATP-dependent RNA helicase</fullName>
        <ecNumber evidence="7">3.6.4.13</ecNumber>
    </recommendedName>
</protein>
<dbReference type="CDD" id="cd18787">
    <property type="entry name" value="SF2_C_DEAD"/>
    <property type="match status" value="1"/>
</dbReference>
<dbReference type="Pfam" id="PF00270">
    <property type="entry name" value="DEAD"/>
    <property type="match status" value="1"/>
</dbReference>
<dbReference type="Proteomes" id="UP000515146">
    <property type="component" value="Unplaced"/>
</dbReference>
<dbReference type="KEGG" id="dpte:113796104"/>
<keyword evidence="10" id="KW-1185">Reference proteome</keyword>
<dbReference type="Gene3D" id="3.40.50.300">
    <property type="entry name" value="P-loop containing nucleotide triphosphate hydrolases"/>
    <property type="match status" value="2"/>
</dbReference>
<dbReference type="OrthoDB" id="10259640at2759"/>
<dbReference type="PROSITE" id="PS51194">
    <property type="entry name" value="HELICASE_CTER"/>
    <property type="match status" value="1"/>
</dbReference>
<keyword evidence="4 6" id="KW-0067">ATP-binding</keyword>
<keyword evidence="5 7" id="KW-0694">RNA-binding</keyword>
<proteinExistence type="inferred from homology"/>
<comment type="domain">
    <text evidence="7">The Q motif is unique to and characteristic of the DEAD box family of RNA helicases and controls ATP binding and hydrolysis.</text>
</comment>
<gene>
    <name evidence="11" type="primary">LOC113796104</name>
</gene>
<keyword evidence="1 6" id="KW-0547">Nucleotide-binding</keyword>
<sequence length="486" mass="54683">MENKAFNNSVRSGILTSHKFEEITELNSKLQDALAENGYVYLTPIQYHVIPKMLQGRDVLGAAQTGSGKTLAFVIPAVDLLYSVKAKQAQGTLVLIIAPTRELVSQTMTVATNLTRNVTHTVGCIYGGSNRKEEERQLTKGINLLICTPGRLLDHLQNSSNFIYQNLAMLILDEADRILEIGFEKELTKILKILPSERQTALFSATKTAKMIDIVKLSLNNPVLIEVKQEQKTVEGLEQFHIICPPGEKLALLYKILKDMSKEASASEKSTLKIMVFLSTCQSTQYHENIFRLFNNFIPILGLHGQKKQNKRLEIYHKFSNSKKSILFCTNVAARGLDFPNVDVIIQYDPPDDIREYIHRVGRTARGTNSSGSSILFLLPQEIGLLKLLAQENIVTTAMDINYRSLEKIQSQLEKIIQSTPELQKDAITAFKKFLLAYHSHSLKNIFQIEKLDIGKLAKSFALSTIPKYDLPALAKIKRKTQKNTH</sequence>
<dbReference type="InterPro" id="IPR014001">
    <property type="entry name" value="Helicase_ATP-bd"/>
</dbReference>
<dbReference type="InterPro" id="IPR011545">
    <property type="entry name" value="DEAD/DEAH_box_helicase_dom"/>
</dbReference>
<dbReference type="PANTHER" id="PTHR24031">
    <property type="entry name" value="RNA HELICASE"/>
    <property type="match status" value="1"/>
</dbReference>
<dbReference type="GO" id="GO:0005524">
    <property type="term" value="F:ATP binding"/>
    <property type="evidence" value="ECO:0007669"/>
    <property type="project" value="UniProtKB-UniRule"/>
</dbReference>
<dbReference type="EC" id="3.6.4.13" evidence="7"/>
<evidence type="ECO:0000313" key="11">
    <source>
        <dbReference type="RefSeq" id="XP_027202143.1"/>
    </source>
</evidence>
<dbReference type="GO" id="GO:0003724">
    <property type="term" value="F:RNA helicase activity"/>
    <property type="evidence" value="ECO:0007669"/>
    <property type="project" value="UniProtKB-EC"/>
</dbReference>
<keyword evidence="2 6" id="KW-0378">Hydrolase</keyword>
<evidence type="ECO:0000256" key="5">
    <source>
        <dbReference type="ARBA" id="ARBA00022884"/>
    </source>
</evidence>
<dbReference type="InParanoid" id="A0A6P6Y9L1"/>
<comment type="catalytic activity">
    <reaction evidence="7">
        <text>ATP + H2O = ADP + phosphate + H(+)</text>
        <dbReference type="Rhea" id="RHEA:13065"/>
        <dbReference type="ChEBI" id="CHEBI:15377"/>
        <dbReference type="ChEBI" id="CHEBI:15378"/>
        <dbReference type="ChEBI" id="CHEBI:30616"/>
        <dbReference type="ChEBI" id="CHEBI:43474"/>
        <dbReference type="ChEBI" id="CHEBI:456216"/>
        <dbReference type="EC" id="3.6.4.13"/>
    </reaction>
</comment>
<dbReference type="SMART" id="SM00487">
    <property type="entry name" value="DEXDc"/>
    <property type="match status" value="1"/>
</dbReference>